<evidence type="ECO:0000256" key="1">
    <source>
        <dbReference type="ARBA" id="ARBA00023172"/>
    </source>
</evidence>
<dbReference type="InterPro" id="IPR011010">
    <property type="entry name" value="DNA_brk_join_enz"/>
</dbReference>
<comment type="caution">
    <text evidence="3">The sequence shown here is derived from an EMBL/GenBank/DDBJ whole genome shotgun (WGS) entry which is preliminary data.</text>
</comment>
<dbReference type="Gene3D" id="1.10.443.10">
    <property type="entry name" value="Intergrase catalytic core"/>
    <property type="match status" value="1"/>
</dbReference>
<dbReference type="STRING" id="994479.GCA_000194155_00200"/>
<evidence type="ECO:0000313" key="3">
    <source>
        <dbReference type="EMBL" id="PKW19761.1"/>
    </source>
</evidence>
<name>A0A2N3YA87_SACSN</name>
<dbReference type="GO" id="GO:0015074">
    <property type="term" value="P:DNA integration"/>
    <property type="evidence" value="ECO:0007669"/>
    <property type="project" value="InterPro"/>
</dbReference>
<dbReference type="EMBL" id="PJNB01000001">
    <property type="protein sequence ID" value="PKW19761.1"/>
    <property type="molecule type" value="Genomic_DNA"/>
</dbReference>
<evidence type="ECO:0000256" key="2">
    <source>
        <dbReference type="SAM" id="MobiDB-lite"/>
    </source>
</evidence>
<dbReference type="GO" id="GO:0006310">
    <property type="term" value="P:DNA recombination"/>
    <property type="evidence" value="ECO:0007669"/>
    <property type="project" value="UniProtKB-KW"/>
</dbReference>
<dbReference type="RefSeq" id="WP_010305309.1">
    <property type="nucleotide sequence ID" value="NZ_CP061007.1"/>
</dbReference>
<reference evidence="3" key="1">
    <citation type="submission" date="2017-12" db="EMBL/GenBank/DDBJ databases">
        <title>Sequencing the genomes of 1000 Actinobacteria strains.</title>
        <authorList>
            <person name="Klenk H.-P."/>
        </authorList>
    </citation>
    <scope>NUCLEOTIDE SEQUENCE [LARGE SCALE GENOMIC DNA]</scope>
    <source>
        <strain evidence="3">DSM 44228</strain>
    </source>
</reference>
<accession>A0A2N3YA87</accession>
<proteinExistence type="predicted"/>
<keyword evidence="1" id="KW-0233">DNA recombination</keyword>
<evidence type="ECO:0000313" key="4">
    <source>
        <dbReference type="Proteomes" id="UP000233786"/>
    </source>
</evidence>
<dbReference type="Proteomes" id="UP000233786">
    <property type="component" value="Unassembled WGS sequence"/>
</dbReference>
<dbReference type="AlphaFoldDB" id="A0A2N3YA87"/>
<dbReference type="OrthoDB" id="8776710at2"/>
<evidence type="ECO:0008006" key="5">
    <source>
        <dbReference type="Google" id="ProtNLM"/>
    </source>
</evidence>
<dbReference type="SUPFAM" id="SSF56349">
    <property type="entry name" value="DNA breaking-rejoining enzymes"/>
    <property type="match status" value="1"/>
</dbReference>
<keyword evidence="4" id="KW-1185">Reference proteome</keyword>
<gene>
    <name evidence="3" type="ORF">A8926_7950</name>
</gene>
<protein>
    <recommendedName>
        <fullName evidence="5">Phage integrase family protein</fullName>
    </recommendedName>
</protein>
<sequence>MTVVKPLRLTPSAQAAELLSPLESAHFPEDHHVLEGWSRRQGGPDPRFGELRWDLTAAISTPNLHPCERVVDFRRITDPVRRLTAMEFIAARLTKRHTAMKLLTPSAANQILGLLMRFNVFLDSEYAGCAYSEVTQPMLDDYLRWTRQGRKDGHPGPSDRSLATYIRVIKTLWLYRDWLTHDTLSVEPWNGKSSLRAAGARMAAENTTDRIPEPVMAALLRWALFYVHTAAEDILAARREHRDLQSHEVTYKRAEAIARLRAFIAKRRAAGRGLPGRRPDLPGTRPQNGSVRRRDQHVGAEINLTLLAKLAGYNDRLHDRDEILDVIAEGVQEIGLEPGGYDTPITVCPETGLPWREPLDSKRIDQESNHLLAACYVVIAYLTGARDSEVQGLERGCHFTEATGDGVLVRHKIRGWVTKRRGSAPQRAVWVTLPDVARAIDVLERLTDKRYLFTRPNRGSALAPASEITEMINRFAEHVVTLADRTGLPPIPPVTREGIDGQTTTDAWWFTTRQFRRTLAWHIARQPFGLVAGKIQYQQASVSIFEGYAGTSESGFRAEVEKERAEAQLDDIVERYEDDLCGRPFTGGAAARLKSEFARVRAELGDFPGRRADRARVREMLRGLARTFRVGVLADCAFDDANPDAAVCLSESNRARKVKRTLPILDACQPGNCANACQTSRHRPAWERMVAEVDEHLKDKKINDVQRDALLRQRKAWQGILDRLQDDTSQVEEP</sequence>
<dbReference type="InterPro" id="IPR013762">
    <property type="entry name" value="Integrase-like_cat_sf"/>
</dbReference>
<feature type="region of interest" description="Disordered" evidence="2">
    <location>
        <begin position="272"/>
        <end position="294"/>
    </location>
</feature>
<dbReference type="GO" id="GO:0003677">
    <property type="term" value="F:DNA binding"/>
    <property type="evidence" value="ECO:0007669"/>
    <property type="project" value="InterPro"/>
</dbReference>
<organism evidence="3 4">
    <name type="scientific">Saccharopolyspora spinosa</name>
    <dbReference type="NCBI Taxonomy" id="60894"/>
    <lineage>
        <taxon>Bacteria</taxon>
        <taxon>Bacillati</taxon>
        <taxon>Actinomycetota</taxon>
        <taxon>Actinomycetes</taxon>
        <taxon>Pseudonocardiales</taxon>
        <taxon>Pseudonocardiaceae</taxon>
        <taxon>Saccharopolyspora</taxon>
    </lineage>
</organism>